<feature type="binding site" evidence="18">
    <location>
        <position position="424"/>
    </location>
    <ligand>
        <name>acetyl-CoA</name>
        <dbReference type="ChEBI" id="CHEBI:57288"/>
    </ligand>
</feature>
<dbReference type="RefSeq" id="WP_110200244.1">
    <property type="nucleotide sequence ID" value="NZ_QICH01000001.1"/>
</dbReference>
<feature type="binding site" evidence="18">
    <location>
        <begin position="78"/>
        <end position="79"/>
    </location>
    <ligand>
        <name>UDP-N-acetyl-alpha-D-glucosamine</name>
        <dbReference type="ChEBI" id="CHEBI:57705"/>
    </ligand>
</feature>
<dbReference type="InterPro" id="IPR001451">
    <property type="entry name" value="Hexapep"/>
</dbReference>
<dbReference type="InterPro" id="IPR050065">
    <property type="entry name" value="GlmU-like"/>
</dbReference>
<sequence>MALSVVILAAGKGTRMRSNLPKVLHPIAGRSMLEHVISTAQELQPHKIVVVAGHGIEQVEKQLKEIPVTIVEQAQQLGTGHAVDQALPVIDDKDQVLVLYGDVPLIKGETLKALTQAQPENGIGLLTVKLDDPIGYGRIIRDSEDNVVAIVEQKDANDEQLKVNEVNTGILCANGGQLKEWLSNIDNNNAQGEYYLTDCIAMAAESALEASGVVACHPESAIEVEGVNSRVQLAQLERRYQEAKAQALLEQGVTLIDPARLDIRGELNCASDVLIDVNVIIEGNVTIESGATIGANVILSDCTIGAHTTVKPNSMVEGATIGKSCQVGPFARIRPGTLLEDEAFIGNFVETKKTTLGKGSKASHLTYLGDANIGEGVNVGAGVITCNYDGANKFVTTIEDGAFIGSDSQLVAPVTIGKNATVGAGTTVTKDVAAEELCISRVAQKSISGWQRPVKNTNKSKKNEE</sequence>
<keyword evidence="4 18" id="KW-0963">Cytoplasm</keyword>
<evidence type="ECO:0000256" key="13">
    <source>
        <dbReference type="ARBA" id="ARBA00023315"/>
    </source>
</evidence>
<dbReference type="HAMAP" id="MF_01631">
    <property type="entry name" value="GlmU"/>
    <property type="match status" value="1"/>
</dbReference>
<dbReference type="InterPro" id="IPR018357">
    <property type="entry name" value="Hexapep_transf_CS"/>
</dbReference>
<keyword evidence="6 18" id="KW-0548">Nucleotidyltransferase</keyword>
<comment type="function">
    <text evidence="17 18">Catalyzes the last two sequential reactions in the de novo biosynthetic pathway for UDP-N-acetylglucosamine (UDP-GlcNAc). The C-terminal domain catalyzes the transfer of acetyl group from acetyl coenzyme A to glucosamine-1-phosphate (GlcN-1-P) to produce N-acetylglucosamine-1-phosphate (GlcNAc-1-P), which is converted into UDP-GlcNAc by the transfer of uridine 5-monophosphate (from uridine 5-triphosphate), a reaction catalyzed by the N-terminal domain.</text>
</comment>
<feature type="binding site" evidence="18">
    <location>
        <position position="152"/>
    </location>
    <ligand>
        <name>UDP-N-acetyl-alpha-D-glucosamine</name>
        <dbReference type="ChEBI" id="CHEBI:57705"/>
    </ligand>
</feature>
<feature type="region of interest" description="Pyrophosphorylase" evidence="18">
    <location>
        <begin position="1"/>
        <end position="230"/>
    </location>
</feature>
<feature type="binding site" evidence="18">
    <location>
        <position position="381"/>
    </location>
    <ligand>
        <name>acetyl-CoA</name>
        <dbReference type="ChEBI" id="CHEBI:57288"/>
    </ligand>
</feature>
<dbReference type="InterPro" id="IPR011004">
    <property type="entry name" value="Trimer_LpxA-like_sf"/>
</dbReference>
<dbReference type="GO" id="GO:0009245">
    <property type="term" value="P:lipid A biosynthetic process"/>
    <property type="evidence" value="ECO:0007669"/>
    <property type="project" value="UniProtKB-UniRule"/>
</dbReference>
<evidence type="ECO:0000259" key="20">
    <source>
        <dbReference type="Pfam" id="PF12804"/>
    </source>
</evidence>
<dbReference type="Gene3D" id="3.90.550.10">
    <property type="entry name" value="Spore Coat Polysaccharide Biosynthesis Protein SpsA, Chain A"/>
    <property type="match status" value="1"/>
</dbReference>
<feature type="coiled-coil region" evidence="19">
    <location>
        <begin position="226"/>
        <end position="253"/>
    </location>
</feature>
<dbReference type="GO" id="GO:0016020">
    <property type="term" value="C:membrane"/>
    <property type="evidence" value="ECO:0007669"/>
    <property type="project" value="GOC"/>
</dbReference>
<dbReference type="InterPro" id="IPR056729">
    <property type="entry name" value="GMPPB_C"/>
</dbReference>
<dbReference type="GO" id="GO:0000287">
    <property type="term" value="F:magnesium ion binding"/>
    <property type="evidence" value="ECO:0007669"/>
    <property type="project" value="UniProtKB-UniRule"/>
</dbReference>
<keyword evidence="23" id="KW-1185">Reference proteome</keyword>
<evidence type="ECO:0000313" key="23">
    <source>
        <dbReference type="Proteomes" id="UP000247689"/>
    </source>
</evidence>
<comment type="similarity">
    <text evidence="3 18">In the N-terminal section; belongs to the N-acetylglucosamine-1-phosphate uridyltransferase family.</text>
</comment>
<comment type="cofactor">
    <cofactor evidence="18">
        <name>Mg(2+)</name>
        <dbReference type="ChEBI" id="CHEBI:18420"/>
    </cofactor>
    <text evidence="18">Binds 1 Mg(2+) ion per subunit.</text>
</comment>
<dbReference type="GO" id="GO:0000902">
    <property type="term" value="P:cell morphogenesis"/>
    <property type="evidence" value="ECO:0007669"/>
    <property type="project" value="UniProtKB-UniRule"/>
</dbReference>
<keyword evidence="11 18" id="KW-0573">Peptidoglycan synthesis</keyword>
<evidence type="ECO:0000256" key="11">
    <source>
        <dbReference type="ARBA" id="ARBA00022984"/>
    </source>
</evidence>
<evidence type="ECO:0000256" key="3">
    <source>
        <dbReference type="ARBA" id="ARBA00007947"/>
    </source>
</evidence>
<evidence type="ECO:0000256" key="1">
    <source>
        <dbReference type="ARBA" id="ARBA00004496"/>
    </source>
</evidence>
<dbReference type="UniPathway" id="UPA00113">
    <property type="reaction ID" value="UER00532"/>
</dbReference>
<organism evidence="22 23">
    <name type="scientific">Kangiella spongicola</name>
    <dbReference type="NCBI Taxonomy" id="796379"/>
    <lineage>
        <taxon>Bacteria</taxon>
        <taxon>Pseudomonadati</taxon>
        <taxon>Pseudomonadota</taxon>
        <taxon>Gammaproteobacteria</taxon>
        <taxon>Kangiellales</taxon>
        <taxon>Kangiellaceae</taxon>
        <taxon>Kangiella</taxon>
    </lineage>
</organism>
<evidence type="ECO:0000259" key="21">
    <source>
        <dbReference type="Pfam" id="PF25087"/>
    </source>
</evidence>
<keyword evidence="14 18" id="KW-0961">Cell wall biogenesis/degradation</keyword>
<feature type="region of interest" description="N-acetyltransferase" evidence="18">
    <location>
        <begin position="252"/>
        <end position="465"/>
    </location>
</feature>
<keyword evidence="7 18" id="KW-0479">Metal-binding</keyword>
<evidence type="ECO:0000313" key="22">
    <source>
        <dbReference type="EMBL" id="PXF64332.1"/>
    </source>
</evidence>
<dbReference type="AlphaFoldDB" id="A0A318D4U1"/>
<evidence type="ECO:0000256" key="7">
    <source>
        <dbReference type="ARBA" id="ARBA00022723"/>
    </source>
</evidence>
<evidence type="ECO:0000256" key="6">
    <source>
        <dbReference type="ARBA" id="ARBA00022695"/>
    </source>
</evidence>
<dbReference type="InterPro" id="IPR025877">
    <property type="entry name" value="MobA-like_NTP_Trfase"/>
</dbReference>
<keyword evidence="5 18" id="KW-0808">Transferase</keyword>
<dbReference type="OrthoDB" id="9775031at2"/>
<dbReference type="PANTHER" id="PTHR43584">
    <property type="entry name" value="NUCLEOTIDYL TRANSFERASE"/>
    <property type="match status" value="1"/>
</dbReference>
<comment type="caution">
    <text evidence="22">The sequence shown here is derived from an EMBL/GenBank/DDBJ whole genome shotgun (WGS) entry which is preliminary data.</text>
</comment>
<dbReference type="SUPFAM" id="SSF51161">
    <property type="entry name" value="Trimeric LpxA-like enzymes"/>
    <property type="match status" value="1"/>
</dbReference>
<dbReference type="EMBL" id="QICH01000001">
    <property type="protein sequence ID" value="PXF64332.1"/>
    <property type="molecule type" value="Genomic_DNA"/>
</dbReference>
<dbReference type="NCBIfam" id="TIGR01173">
    <property type="entry name" value="glmU"/>
    <property type="match status" value="1"/>
</dbReference>
<comment type="pathway">
    <text evidence="18">Bacterial outer membrane biogenesis; LPS lipid A biosynthesis.</text>
</comment>
<feature type="binding site" evidence="18">
    <location>
        <position position="102"/>
    </location>
    <ligand>
        <name>Mg(2+)</name>
        <dbReference type="ChEBI" id="CHEBI:18420"/>
    </ligand>
</feature>
<evidence type="ECO:0000256" key="4">
    <source>
        <dbReference type="ARBA" id="ARBA00022490"/>
    </source>
</evidence>
<gene>
    <name evidence="18 22" type="primary">glmU</name>
    <name evidence="22" type="ORF">DL796_04115</name>
</gene>
<evidence type="ECO:0000256" key="14">
    <source>
        <dbReference type="ARBA" id="ARBA00023316"/>
    </source>
</evidence>
<proteinExistence type="inferred from homology"/>
<feature type="binding site" evidence="18">
    <location>
        <begin position="387"/>
        <end position="388"/>
    </location>
    <ligand>
        <name>acetyl-CoA</name>
        <dbReference type="ChEBI" id="CHEBI:57288"/>
    </ligand>
</feature>
<dbReference type="UniPathway" id="UPA00973"/>
<keyword evidence="8 18" id="KW-0677">Repeat</keyword>
<feature type="binding site" evidence="18">
    <location>
        <begin position="100"/>
        <end position="102"/>
    </location>
    <ligand>
        <name>UDP-N-acetyl-alpha-D-glucosamine</name>
        <dbReference type="ChEBI" id="CHEBI:57705"/>
    </ligand>
</feature>
<dbReference type="GO" id="GO:0006048">
    <property type="term" value="P:UDP-N-acetylglucosamine biosynthetic process"/>
    <property type="evidence" value="ECO:0007669"/>
    <property type="project" value="UniProtKB-UniPathway"/>
</dbReference>
<dbReference type="CDD" id="cd03353">
    <property type="entry name" value="LbH_GlmU_C"/>
    <property type="match status" value="1"/>
</dbReference>
<comment type="subunit">
    <text evidence="18">Homotrimer.</text>
</comment>
<dbReference type="Proteomes" id="UP000247689">
    <property type="component" value="Unassembled WGS sequence"/>
</dbReference>
<keyword evidence="9 18" id="KW-0460">Magnesium</keyword>
<dbReference type="EC" id="2.3.1.157" evidence="18"/>
<dbReference type="Pfam" id="PF00132">
    <property type="entry name" value="Hexapep"/>
    <property type="match status" value="1"/>
</dbReference>
<keyword evidence="13 18" id="KW-0012">Acyltransferase</keyword>
<dbReference type="InterPro" id="IPR038009">
    <property type="entry name" value="GlmU_C_LbH"/>
</dbReference>
<reference evidence="22 23" key="1">
    <citation type="submission" date="2018-05" db="EMBL/GenBank/DDBJ databases">
        <title>Kangiella spongicola genome sequence.</title>
        <authorList>
            <person name="Maclea K.S."/>
            <person name="Goen A.E."/>
            <person name="Kelley C."/>
            <person name="Underriner A."/>
            <person name="Silverwood T."/>
            <person name="Trachtenberg A.M."/>
        </authorList>
    </citation>
    <scope>NUCLEOTIDE SEQUENCE [LARGE SCALE GENOMIC DNA]</scope>
    <source>
        <strain evidence="22 23">ATCC BAA-2076</strain>
    </source>
</reference>
<feature type="domain" description="Mannose-1-phosphate guanyltransferase C-terminal" evidence="21">
    <location>
        <begin position="266"/>
        <end position="346"/>
    </location>
</feature>
<evidence type="ECO:0000256" key="16">
    <source>
        <dbReference type="ARBA" id="ARBA00048493"/>
    </source>
</evidence>
<feature type="binding site" evidence="18">
    <location>
        <position position="406"/>
    </location>
    <ligand>
        <name>acetyl-CoA</name>
        <dbReference type="ChEBI" id="CHEBI:57288"/>
    </ligand>
</feature>
<keyword evidence="12 18" id="KW-0511">Multifunctional enzyme</keyword>
<comment type="catalytic activity">
    <reaction evidence="15 18">
        <text>alpha-D-glucosamine 1-phosphate + acetyl-CoA = N-acetyl-alpha-D-glucosamine 1-phosphate + CoA + H(+)</text>
        <dbReference type="Rhea" id="RHEA:13725"/>
        <dbReference type="ChEBI" id="CHEBI:15378"/>
        <dbReference type="ChEBI" id="CHEBI:57287"/>
        <dbReference type="ChEBI" id="CHEBI:57288"/>
        <dbReference type="ChEBI" id="CHEBI:57776"/>
        <dbReference type="ChEBI" id="CHEBI:58516"/>
        <dbReference type="EC" id="2.3.1.157"/>
    </reaction>
</comment>
<comment type="pathway">
    <text evidence="18">Nucleotide-sugar biosynthesis; UDP-N-acetyl-alpha-D-glucosamine biosynthesis; UDP-N-acetyl-alpha-D-glucosamine from N-acetyl-alpha-D-glucosamine 1-phosphate: step 1/1.</text>
</comment>
<evidence type="ECO:0000256" key="8">
    <source>
        <dbReference type="ARBA" id="ARBA00022737"/>
    </source>
</evidence>
<feature type="binding site" evidence="18">
    <location>
        <position position="441"/>
    </location>
    <ligand>
        <name>acetyl-CoA</name>
        <dbReference type="ChEBI" id="CHEBI:57288"/>
    </ligand>
</feature>
<evidence type="ECO:0000256" key="10">
    <source>
        <dbReference type="ARBA" id="ARBA00022960"/>
    </source>
</evidence>
<dbReference type="GO" id="GO:0003977">
    <property type="term" value="F:UDP-N-acetylglucosamine diphosphorylase activity"/>
    <property type="evidence" value="ECO:0007669"/>
    <property type="project" value="UniProtKB-UniRule"/>
</dbReference>
<dbReference type="GO" id="GO:0019134">
    <property type="term" value="F:glucosamine-1-phosphate N-acetyltransferase activity"/>
    <property type="evidence" value="ECO:0007669"/>
    <property type="project" value="UniProtKB-UniRule"/>
</dbReference>
<dbReference type="GO" id="GO:0008360">
    <property type="term" value="P:regulation of cell shape"/>
    <property type="evidence" value="ECO:0007669"/>
    <property type="project" value="UniProtKB-KW"/>
</dbReference>
<comment type="catalytic activity">
    <reaction evidence="16 18">
        <text>N-acetyl-alpha-D-glucosamine 1-phosphate + UTP + H(+) = UDP-N-acetyl-alpha-D-glucosamine + diphosphate</text>
        <dbReference type="Rhea" id="RHEA:13509"/>
        <dbReference type="ChEBI" id="CHEBI:15378"/>
        <dbReference type="ChEBI" id="CHEBI:33019"/>
        <dbReference type="ChEBI" id="CHEBI:46398"/>
        <dbReference type="ChEBI" id="CHEBI:57705"/>
        <dbReference type="ChEBI" id="CHEBI:57776"/>
        <dbReference type="EC" id="2.7.7.23"/>
    </reaction>
</comment>
<dbReference type="Pfam" id="PF25087">
    <property type="entry name" value="GMPPB_C"/>
    <property type="match status" value="1"/>
</dbReference>
<feature type="domain" description="MobA-like NTP transferase" evidence="20">
    <location>
        <begin position="5"/>
        <end position="122"/>
    </location>
</feature>
<evidence type="ECO:0000256" key="15">
    <source>
        <dbReference type="ARBA" id="ARBA00048247"/>
    </source>
</evidence>
<evidence type="ECO:0000256" key="17">
    <source>
        <dbReference type="ARBA" id="ARBA00049628"/>
    </source>
</evidence>
<feature type="binding site" evidence="18">
    <location>
        <position position="22"/>
    </location>
    <ligand>
        <name>UDP-N-acetyl-alpha-D-glucosamine</name>
        <dbReference type="ChEBI" id="CHEBI:57705"/>
    </ligand>
</feature>
<dbReference type="PROSITE" id="PS00101">
    <property type="entry name" value="HEXAPEP_TRANSFERASES"/>
    <property type="match status" value="1"/>
</dbReference>
<name>A0A318D4U1_9GAMM</name>
<feature type="binding site" evidence="18">
    <location>
        <position position="228"/>
    </location>
    <ligand>
        <name>UDP-N-acetyl-alpha-D-glucosamine</name>
        <dbReference type="ChEBI" id="CHEBI:57705"/>
    </ligand>
</feature>
<dbReference type="CDD" id="cd02540">
    <property type="entry name" value="GT2_GlmU_N_bac"/>
    <property type="match status" value="1"/>
</dbReference>
<keyword evidence="10 18" id="KW-0133">Cell shape</keyword>
<evidence type="ECO:0000256" key="19">
    <source>
        <dbReference type="SAM" id="Coils"/>
    </source>
</evidence>
<feature type="region of interest" description="Linker" evidence="18">
    <location>
        <begin position="231"/>
        <end position="251"/>
    </location>
</feature>
<dbReference type="InterPro" id="IPR005882">
    <property type="entry name" value="Bifunctional_GlmU"/>
</dbReference>
<evidence type="ECO:0000256" key="9">
    <source>
        <dbReference type="ARBA" id="ARBA00022842"/>
    </source>
</evidence>
<evidence type="ECO:0000256" key="18">
    <source>
        <dbReference type="HAMAP-Rule" id="MF_01631"/>
    </source>
</evidence>
<feature type="active site" description="Proton acceptor" evidence="18">
    <location>
        <position position="364"/>
    </location>
</feature>
<dbReference type="Gene3D" id="2.160.10.10">
    <property type="entry name" value="Hexapeptide repeat proteins"/>
    <property type="match status" value="1"/>
</dbReference>
<dbReference type="Pfam" id="PF12804">
    <property type="entry name" value="NTP_transf_3"/>
    <property type="match status" value="1"/>
</dbReference>
<comment type="similarity">
    <text evidence="2 18">In the C-terminal section; belongs to the transferase hexapeptide repeat family.</text>
</comment>
<dbReference type="PANTHER" id="PTHR43584:SF3">
    <property type="entry name" value="BIFUNCTIONAL PROTEIN GLMU"/>
    <property type="match status" value="1"/>
</dbReference>
<feature type="binding site" evidence="18">
    <location>
        <position position="334"/>
    </location>
    <ligand>
        <name>UDP-N-acetyl-alpha-D-glucosamine</name>
        <dbReference type="ChEBI" id="CHEBI:57705"/>
    </ligand>
</feature>
<accession>A0A318D4U1</accession>
<evidence type="ECO:0000256" key="2">
    <source>
        <dbReference type="ARBA" id="ARBA00007707"/>
    </source>
</evidence>
<keyword evidence="19" id="KW-0175">Coiled coil</keyword>
<feature type="binding site" evidence="18">
    <location>
        <position position="352"/>
    </location>
    <ligand>
        <name>UDP-N-acetyl-alpha-D-glucosamine</name>
        <dbReference type="ChEBI" id="CHEBI:57705"/>
    </ligand>
</feature>
<dbReference type="GO" id="GO:0005737">
    <property type="term" value="C:cytoplasm"/>
    <property type="evidence" value="ECO:0007669"/>
    <property type="project" value="UniProtKB-SubCell"/>
</dbReference>
<dbReference type="GO" id="GO:0071555">
    <property type="term" value="P:cell wall organization"/>
    <property type="evidence" value="ECO:0007669"/>
    <property type="project" value="UniProtKB-KW"/>
</dbReference>
<dbReference type="EC" id="2.7.7.23" evidence="18"/>
<dbReference type="InterPro" id="IPR029044">
    <property type="entry name" value="Nucleotide-diphossugar_trans"/>
</dbReference>
<evidence type="ECO:0000256" key="5">
    <source>
        <dbReference type="ARBA" id="ARBA00022679"/>
    </source>
</evidence>
<comment type="subcellular location">
    <subcellularLocation>
        <location evidence="1 18">Cytoplasm</location>
    </subcellularLocation>
</comment>
<feature type="binding site" evidence="18">
    <location>
        <position position="167"/>
    </location>
    <ligand>
        <name>UDP-N-acetyl-alpha-D-glucosamine</name>
        <dbReference type="ChEBI" id="CHEBI:57705"/>
    </ligand>
</feature>
<dbReference type="SUPFAM" id="SSF53448">
    <property type="entry name" value="Nucleotide-diphospho-sugar transferases"/>
    <property type="match status" value="1"/>
</dbReference>
<feature type="binding site" evidence="18">
    <location>
        <position position="73"/>
    </location>
    <ligand>
        <name>UDP-N-acetyl-alpha-D-glucosamine</name>
        <dbReference type="ChEBI" id="CHEBI:57705"/>
    </ligand>
</feature>
<feature type="binding site" evidence="18">
    <location>
        <position position="137"/>
    </location>
    <ligand>
        <name>UDP-N-acetyl-alpha-D-glucosamine</name>
        <dbReference type="ChEBI" id="CHEBI:57705"/>
    </ligand>
</feature>
<comment type="pathway">
    <text evidence="18">Nucleotide-sugar biosynthesis; UDP-N-acetyl-alpha-D-glucosamine biosynthesis; N-acetyl-alpha-D-glucosamine 1-phosphate from alpha-D-glucosamine 6-phosphate (route II): step 2/2.</text>
</comment>
<evidence type="ECO:0000256" key="12">
    <source>
        <dbReference type="ARBA" id="ARBA00023268"/>
    </source>
</evidence>
<feature type="binding site" evidence="18">
    <location>
        <position position="378"/>
    </location>
    <ligand>
        <name>UDP-N-acetyl-alpha-D-glucosamine</name>
        <dbReference type="ChEBI" id="CHEBI:57705"/>
    </ligand>
</feature>
<feature type="binding site" evidence="18">
    <location>
        <begin position="8"/>
        <end position="11"/>
    </location>
    <ligand>
        <name>UDP-N-acetyl-alpha-D-glucosamine</name>
        <dbReference type="ChEBI" id="CHEBI:57705"/>
    </ligand>
</feature>
<feature type="binding site" evidence="18">
    <location>
        <position position="228"/>
    </location>
    <ligand>
        <name>Mg(2+)</name>
        <dbReference type="ChEBI" id="CHEBI:18420"/>
    </ligand>
</feature>
<dbReference type="GO" id="GO:0009252">
    <property type="term" value="P:peptidoglycan biosynthetic process"/>
    <property type="evidence" value="ECO:0007669"/>
    <property type="project" value="UniProtKB-UniRule"/>
</dbReference>
<protein>
    <recommendedName>
        <fullName evidence="18">Bifunctional protein GlmU</fullName>
    </recommendedName>
    <domain>
        <recommendedName>
            <fullName evidence="18">UDP-N-acetylglucosamine pyrophosphorylase</fullName>
            <ecNumber evidence="18">2.7.7.23</ecNumber>
        </recommendedName>
        <alternativeName>
            <fullName evidence="18">N-acetylglucosamine-1-phosphate uridyltransferase</fullName>
        </alternativeName>
    </domain>
    <domain>
        <recommendedName>
            <fullName evidence="18">Glucosamine-1-phosphate N-acetyltransferase</fullName>
            <ecNumber evidence="18">2.3.1.157</ecNumber>
        </recommendedName>
    </domain>
</protein>
<feature type="binding site" evidence="18">
    <location>
        <position position="367"/>
    </location>
    <ligand>
        <name>UDP-N-acetyl-alpha-D-glucosamine</name>
        <dbReference type="ChEBI" id="CHEBI:57705"/>
    </ligand>
</feature>